<gene>
    <name evidence="2" type="ORF">DBRI00130_LOCUS8688</name>
    <name evidence="3" type="ORF">DBRI00130_LOCUS8690</name>
</gene>
<reference evidence="2" key="1">
    <citation type="submission" date="2021-01" db="EMBL/GenBank/DDBJ databases">
        <authorList>
            <person name="Corre E."/>
            <person name="Pelletier E."/>
            <person name="Niang G."/>
            <person name="Scheremetjew M."/>
            <person name="Finn R."/>
            <person name="Kale V."/>
            <person name="Holt S."/>
            <person name="Cochrane G."/>
            <person name="Meng A."/>
            <person name="Brown T."/>
            <person name="Cohen L."/>
        </authorList>
    </citation>
    <scope>NUCLEOTIDE SEQUENCE</scope>
    <source>
        <strain evidence="2">GSO104</strain>
    </source>
</reference>
<evidence type="ECO:0000313" key="3">
    <source>
        <dbReference type="EMBL" id="CAE4595362.1"/>
    </source>
</evidence>
<evidence type="ECO:0000256" key="1">
    <source>
        <dbReference type="SAM" id="SignalP"/>
    </source>
</evidence>
<sequence>MRTSTIVTILAAAFTRASQCYADTGAEWDYYHSAIAHRDAEYDMERFVTGGAAVEEELRLQGERDAEEAYEQAMMDELDSFLRDEEMMALMGAYQQRQPTCLTAKCWKSESGLRRRRQ</sequence>
<evidence type="ECO:0000313" key="2">
    <source>
        <dbReference type="EMBL" id="CAE4595359.1"/>
    </source>
</evidence>
<keyword evidence="1" id="KW-0732">Signal</keyword>
<organism evidence="2">
    <name type="scientific">Ditylum brightwellii</name>
    <dbReference type="NCBI Taxonomy" id="49249"/>
    <lineage>
        <taxon>Eukaryota</taxon>
        <taxon>Sar</taxon>
        <taxon>Stramenopiles</taxon>
        <taxon>Ochrophyta</taxon>
        <taxon>Bacillariophyta</taxon>
        <taxon>Mediophyceae</taxon>
        <taxon>Lithodesmiophycidae</taxon>
        <taxon>Lithodesmiales</taxon>
        <taxon>Lithodesmiaceae</taxon>
        <taxon>Ditylum</taxon>
    </lineage>
</organism>
<name>A0A6V2CRC0_9STRA</name>
<dbReference type="EMBL" id="HBNS01010760">
    <property type="protein sequence ID" value="CAE4595362.1"/>
    <property type="molecule type" value="Transcribed_RNA"/>
</dbReference>
<accession>A0A6V2CRC0</accession>
<dbReference type="EMBL" id="HBNS01010758">
    <property type="protein sequence ID" value="CAE4595359.1"/>
    <property type="molecule type" value="Transcribed_RNA"/>
</dbReference>
<proteinExistence type="predicted"/>
<feature type="chain" id="PRO_5035677456" evidence="1">
    <location>
        <begin position="23"/>
        <end position="118"/>
    </location>
</feature>
<dbReference type="AlphaFoldDB" id="A0A6V2CRC0"/>
<protein>
    <submittedName>
        <fullName evidence="2">Uncharacterized protein</fullName>
    </submittedName>
</protein>
<feature type="signal peptide" evidence="1">
    <location>
        <begin position="1"/>
        <end position="22"/>
    </location>
</feature>